<dbReference type="GO" id="GO:0009636">
    <property type="term" value="P:response to toxic substance"/>
    <property type="evidence" value="ECO:0007669"/>
    <property type="project" value="InterPro"/>
</dbReference>
<dbReference type="Pfam" id="PF08085">
    <property type="entry name" value="Entericidin"/>
    <property type="match status" value="1"/>
</dbReference>
<dbReference type="PROSITE" id="PS51257">
    <property type="entry name" value="PROKAR_LIPOPROTEIN"/>
    <property type="match status" value="1"/>
</dbReference>
<dbReference type="InterPro" id="IPR012556">
    <property type="entry name" value="Entericidin"/>
</dbReference>
<sequence>MKTITTAALIATFLLLGGCNTIRGAGQDLQKAGQSIEEAAKKK</sequence>
<gene>
    <name evidence="7" type="ORF">JJ685_24870</name>
</gene>
<keyword evidence="6 7" id="KW-0449">Lipoprotein</keyword>
<proteinExistence type="inferred from homology"/>
<organism evidence="7 8">
    <name type="scientific">Ramlibacter monticola</name>
    <dbReference type="NCBI Taxonomy" id="1926872"/>
    <lineage>
        <taxon>Bacteria</taxon>
        <taxon>Pseudomonadati</taxon>
        <taxon>Pseudomonadota</taxon>
        <taxon>Betaproteobacteria</taxon>
        <taxon>Burkholderiales</taxon>
        <taxon>Comamonadaceae</taxon>
        <taxon>Ramlibacter</taxon>
    </lineage>
</organism>
<dbReference type="Proteomes" id="UP000599109">
    <property type="component" value="Unassembled WGS sequence"/>
</dbReference>
<dbReference type="GO" id="GO:0016020">
    <property type="term" value="C:membrane"/>
    <property type="evidence" value="ECO:0007669"/>
    <property type="project" value="InterPro"/>
</dbReference>
<keyword evidence="2" id="KW-1003">Cell membrane</keyword>
<reference evidence="7 8" key="1">
    <citation type="journal article" date="2017" name="Int. J. Syst. Evol. Microbiol.">
        <title>Ramlibacter monticola sp. nov., isolated from forest soil.</title>
        <authorList>
            <person name="Chaudhary D.K."/>
            <person name="Kim J."/>
        </authorList>
    </citation>
    <scope>NUCLEOTIDE SEQUENCE [LARGE SCALE GENOMIC DNA]</scope>
    <source>
        <strain evidence="7 8">KACC 19175</strain>
    </source>
</reference>
<protein>
    <submittedName>
        <fullName evidence="7">Entericidin A/B family lipoprotein</fullName>
    </submittedName>
</protein>
<evidence type="ECO:0000256" key="6">
    <source>
        <dbReference type="ARBA" id="ARBA00023288"/>
    </source>
</evidence>
<evidence type="ECO:0000256" key="4">
    <source>
        <dbReference type="ARBA" id="ARBA00023136"/>
    </source>
</evidence>
<keyword evidence="8" id="KW-1185">Reference proteome</keyword>
<keyword evidence="4" id="KW-0472">Membrane</keyword>
<accession>A0A937CV77</accession>
<evidence type="ECO:0000256" key="1">
    <source>
        <dbReference type="ARBA" id="ARBA00010296"/>
    </source>
</evidence>
<evidence type="ECO:0000313" key="7">
    <source>
        <dbReference type="EMBL" id="MBL0394395.1"/>
    </source>
</evidence>
<comment type="similarity">
    <text evidence="1">Belongs to the EcnA/EcnB lipoprotein family.</text>
</comment>
<keyword evidence="3" id="KW-0732">Signal</keyword>
<dbReference type="AlphaFoldDB" id="A0A937CV77"/>
<dbReference type="RefSeq" id="WP_201677068.1">
    <property type="nucleotide sequence ID" value="NZ_JAEQNE010000008.1"/>
</dbReference>
<dbReference type="EMBL" id="JAEQNE010000008">
    <property type="protein sequence ID" value="MBL0394395.1"/>
    <property type="molecule type" value="Genomic_DNA"/>
</dbReference>
<keyword evidence="5" id="KW-0564">Palmitate</keyword>
<name>A0A937CV77_9BURK</name>
<evidence type="ECO:0000256" key="2">
    <source>
        <dbReference type="ARBA" id="ARBA00022475"/>
    </source>
</evidence>
<evidence type="ECO:0000313" key="8">
    <source>
        <dbReference type="Proteomes" id="UP000599109"/>
    </source>
</evidence>
<evidence type="ECO:0000256" key="3">
    <source>
        <dbReference type="ARBA" id="ARBA00022729"/>
    </source>
</evidence>
<comment type="caution">
    <text evidence="7">The sequence shown here is derived from an EMBL/GenBank/DDBJ whole genome shotgun (WGS) entry which is preliminary data.</text>
</comment>
<evidence type="ECO:0000256" key="5">
    <source>
        <dbReference type="ARBA" id="ARBA00023139"/>
    </source>
</evidence>